<evidence type="ECO:0000313" key="2">
    <source>
        <dbReference type="Proteomes" id="UP001157974"/>
    </source>
</evidence>
<protein>
    <submittedName>
        <fullName evidence="1">Uncharacterized protein</fullName>
    </submittedName>
</protein>
<evidence type="ECO:0000313" key="1">
    <source>
        <dbReference type="EMBL" id="KAJ8903178.1"/>
    </source>
</evidence>
<name>A0AAV8UNL3_9RHOD</name>
<comment type="caution">
    <text evidence="1">The sequence shown here is derived from an EMBL/GenBank/DDBJ whole genome shotgun (WGS) entry which is preliminary data.</text>
</comment>
<reference evidence="1 2" key="1">
    <citation type="journal article" date="2023" name="Nat. Commun.">
        <title>Origin of minicircular mitochondrial genomes in red algae.</title>
        <authorList>
            <person name="Lee Y."/>
            <person name="Cho C.H."/>
            <person name="Lee Y.M."/>
            <person name="Park S.I."/>
            <person name="Yang J.H."/>
            <person name="West J.A."/>
            <person name="Bhattacharya D."/>
            <person name="Yoon H.S."/>
        </authorList>
    </citation>
    <scope>NUCLEOTIDE SEQUENCE [LARGE SCALE GENOMIC DNA]</scope>
    <source>
        <strain evidence="1 2">CCMP1338</strain>
        <tissue evidence="1">Whole cell</tissue>
    </source>
</reference>
<dbReference type="EMBL" id="JAMWBK010000007">
    <property type="protein sequence ID" value="KAJ8903178.1"/>
    <property type="molecule type" value="Genomic_DNA"/>
</dbReference>
<keyword evidence="2" id="KW-1185">Reference proteome</keyword>
<sequence length="685" mass="75205">MAGFIEGIRIEVGPGIGRRSRGGFAVCGLEDMVKEDGTGRIECMVRSSRLEELLGEVGGRAGRPDGDWSMESATRGAGVLGFGILSAGLAWRYLSKRAPKRRPRYDAVGADRVKLEMWEKRMLSEEERRVGIEAKKVREEMKHHRGSDANAILEASGSDETVRNVVFRTGVFRERVLDVARTRDGVNKKLLRKLLLERRGWKITAFEVKDVMSELAEYIGAGRMGRFDRNAMTQLGVNMLVINTVVIGDITKKQDQRELGEVLIRAAEASICNALGLGNDGPTLSRESLLGTYRTSVREVVKDVDNAPQIAQFTGISEMLMLSDQDTETIIANEGGLGIRDMMKSAATARRRRNTEKSADILDMAIKTAMYLLQAVGGDSKSILVSCDRYLHGCARVIGMESNGILEDYAIRFGNRILTKGPSSVPMDGPGVLRRLLVSADTTTVYSRAFSEVAEDAIAADLYTRPSAKDNLVSLRTALELPERVWIPIAEKVLAVQSEMVPTGEDAPSNKSFESIANFLGVPPKSAQQQASSEALARRLDTVFNSVRTAEFSKTAPVDVDAIVALTAKLGITAEEAARDTVASSAIHWISNYLKAALEAFQRNDSLGMQQNLQRTANSVTEIVSPLYIALGQGGLDRKVVSPRLKRQFGELKLRHILRVYDSQTFLTDDVSEILTEYILSEPLS</sequence>
<dbReference type="Proteomes" id="UP001157974">
    <property type="component" value="Unassembled WGS sequence"/>
</dbReference>
<organism evidence="1 2">
    <name type="scientific">Rhodosorus marinus</name>
    <dbReference type="NCBI Taxonomy" id="101924"/>
    <lineage>
        <taxon>Eukaryota</taxon>
        <taxon>Rhodophyta</taxon>
        <taxon>Stylonematophyceae</taxon>
        <taxon>Stylonematales</taxon>
        <taxon>Stylonemataceae</taxon>
        <taxon>Rhodosorus</taxon>
    </lineage>
</organism>
<accession>A0AAV8UNL3</accession>
<gene>
    <name evidence="1" type="ORF">NDN08_004288</name>
</gene>
<proteinExistence type="predicted"/>
<dbReference type="AlphaFoldDB" id="A0AAV8UNL3"/>